<proteinExistence type="predicted"/>
<keyword evidence="1" id="KW-0732">Signal</keyword>
<dbReference type="RefSeq" id="WP_091092934.1">
    <property type="nucleotide sequence ID" value="NZ_FNRD01000014.1"/>
</dbReference>
<dbReference type="OrthoDB" id="675330at2"/>
<sequence length="150" mass="17782">MNIKKIILILLLLTSFSFYAQDSGMKDKKEQIKALKVAFLTTELDLTTREAQKFWPIYNTFDDKQFDIRYQKMRDFKSRMNDSALDSMSEKEASTLLTQIESADEELFLLRKKFTKDLKAVLPAVKIIKLRKSEEDFNRKLLHQYRNSKK</sequence>
<feature type="signal peptide" evidence="1">
    <location>
        <begin position="1"/>
        <end position="20"/>
    </location>
</feature>
<dbReference type="AlphaFoldDB" id="A0A1H4FQR4"/>
<dbReference type="EMBL" id="FNRD01000014">
    <property type="protein sequence ID" value="SEA99160.1"/>
    <property type="molecule type" value="Genomic_DNA"/>
</dbReference>
<evidence type="ECO:0000256" key="1">
    <source>
        <dbReference type="SAM" id="SignalP"/>
    </source>
</evidence>
<reference evidence="3" key="1">
    <citation type="submission" date="2016-10" db="EMBL/GenBank/DDBJ databases">
        <authorList>
            <person name="Varghese N."/>
            <person name="Submissions S."/>
        </authorList>
    </citation>
    <scope>NUCLEOTIDE SEQUENCE [LARGE SCALE GENOMIC DNA]</scope>
    <source>
        <strain evidence="3">DSM 22376</strain>
    </source>
</reference>
<evidence type="ECO:0000313" key="2">
    <source>
        <dbReference type="EMBL" id="SEA99160.1"/>
    </source>
</evidence>
<dbReference type="Proteomes" id="UP000198951">
    <property type="component" value="Unassembled WGS sequence"/>
</dbReference>
<organism evidence="2 3">
    <name type="scientific">Flavobacterium gillisiae</name>
    <dbReference type="NCBI Taxonomy" id="150146"/>
    <lineage>
        <taxon>Bacteria</taxon>
        <taxon>Pseudomonadati</taxon>
        <taxon>Bacteroidota</taxon>
        <taxon>Flavobacteriia</taxon>
        <taxon>Flavobacteriales</taxon>
        <taxon>Flavobacteriaceae</taxon>
        <taxon>Flavobacterium</taxon>
    </lineage>
</organism>
<gene>
    <name evidence="2" type="ORF">SAMN05443667_11481</name>
</gene>
<accession>A0A1H4FQR4</accession>
<evidence type="ECO:0008006" key="4">
    <source>
        <dbReference type="Google" id="ProtNLM"/>
    </source>
</evidence>
<name>A0A1H4FQR4_9FLAO</name>
<dbReference type="STRING" id="150146.SAMN05443667_11481"/>
<protein>
    <recommendedName>
        <fullName evidence="4">LTXXQ motif family protein</fullName>
    </recommendedName>
</protein>
<keyword evidence="3" id="KW-1185">Reference proteome</keyword>
<feature type="chain" id="PRO_5011530360" description="LTXXQ motif family protein" evidence="1">
    <location>
        <begin position="21"/>
        <end position="150"/>
    </location>
</feature>
<evidence type="ECO:0000313" key="3">
    <source>
        <dbReference type="Proteomes" id="UP000198951"/>
    </source>
</evidence>